<organism evidence="1 2">
    <name type="scientific">Kibdelosporangium lantanae</name>
    <dbReference type="NCBI Taxonomy" id="1497396"/>
    <lineage>
        <taxon>Bacteria</taxon>
        <taxon>Bacillati</taxon>
        <taxon>Actinomycetota</taxon>
        <taxon>Actinomycetes</taxon>
        <taxon>Pseudonocardiales</taxon>
        <taxon>Pseudonocardiaceae</taxon>
        <taxon>Kibdelosporangium</taxon>
    </lineage>
</organism>
<dbReference type="EMBL" id="JBHTIS010000253">
    <property type="protein sequence ID" value="MFD1045270.1"/>
    <property type="molecule type" value="Genomic_DNA"/>
</dbReference>
<proteinExistence type="predicted"/>
<gene>
    <name evidence="1" type="ORF">ACFQ1S_06570</name>
</gene>
<sequence length="152" mass="17117">ARLQAFGADETLRNHEGLTPAEMSQVAATERLIEQALACMTLCMWINEERGRPLYDALTQTPEQIYNPALVRVFLRDKHHRRFVCLAVKVGRPGSTARLVEILHGHGTKEMATVFLNSDSTELAGEARTWARMNGYTIHHTPGHEGARWGHF</sequence>
<evidence type="ECO:0000313" key="1">
    <source>
        <dbReference type="EMBL" id="MFD1045270.1"/>
    </source>
</evidence>
<feature type="non-terminal residue" evidence="1">
    <location>
        <position position="1"/>
    </location>
</feature>
<comment type="caution">
    <text evidence="1">The sequence shown here is derived from an EMBL/GenBank/DDBJ whole genome shotgun (WGS) entry which is preliminary data.</text>
</comment>
<protein>
    <submittedName>
        <fullName evidence="1">Uncharacterized protein</fullName>
    </submittedName>
</protein>
<evidence type="ECO:0000313" key="2">
    <source>
        <dbReference type="Proteomes" id="UP001597045"/>
    </source>
</evidence>
<keyword evidence="2" id="KW-1185">Reference proteome</keyword>
<name>A0ABW3M3M3_9PSEU</name>
<reference evidence="2" key="1">
    <citation type="journal article" date="2019" name="Int. J. Syst. Evol. Microbiol.">
        <title>The Global Catalogue of Microorganisms (GCM) 10K type strain sequencing project: providing services to taxonomists for standard genome sequencing and annotation.</title>
        <authorList>
            <consortium name="The Broad Institute Genomics Platform"/>
            <consortium name="The Broad Institute Genome Sequencing Center for Infectious Disease"/>
            <person name="Wu L."/>
            <person name="Ma J."/>
        </authorList>
    </citation>
    <scope>NUCLEOTIDE SEQUENCE [LARGE SCALE GENOMIC DNA]</scope>
    <source>
        <strain evidence="2">JCM 31486</strain>
    </source>
</reference>
<accession>A0ABW3M3M3</accession>
<dbReference type="Proteomes" id="UP001597045">
    <property type="component" value="Unassembled WGS sequence"/>
</dbReference>